<evidence type="ECO:0000256" key="3">
    <source>
        <dbReference type="ARBA" id="ARBA00023002"/>
    </source>
</evidence>
<evidence type="ECO:0000256" key="5">
    <source>
        <dbReference type="ARBA" id="ARBA00049164"/>
    </source>
</evidence>
<feature type="domain" description="Alcohol dehydrogenase iron-type/glycerol dehydrogenase GldA" evidence="9">
    <location>
        <begin position="14"/>
        <end position="178"/>
    </location>
</feature>
<evidence type="ECO:0000256" key="8">
    <source>
        <dbReference type="ARBA" id="ARBA00076680"/>
    </source>
</evidence>
<dbReference type="Gene3D" id="1.20.1090.10">
    <property type="entry name" value="Dehydroquinate synthase-like - alpha domain"/>
    <property type="match status" value="1"/>
</dbReference>
<dbReference type="InterPro" id="IPR039697">
    <property type="entry name" value="Alcohol_dehydrogenase_Fe"/>
</dbReference>
<evidence type="ECO:0000256" key="7">
    <source>
        <dbReference type="ARBA" id="ARBA00074848"/>
    </source>
</evidence>
<dbReference type="Pfam" id="PF25137">
    <property type="entry name" value="ADH_Fe_C"/>
    <property type="match status" value="1"/>
</dbReference>
<comment type="caution">
    <text evidence="11">The sequence shown here is derived from an EMBL/GenBank/DDBJ whole genome shotgun (WGS) entry which is preliminary data.</text>
</comment>
<dbReference type="Proteomes" id="UP000559404">
    <property type="component" value="Unassembled WGS sequence"/>
</dbReference>
<dbReference type="PANTHER" id="PTHR11496:SF102">
    <property type="entry name" value="ALCOHOL DEHYDROGENASE 4"/>
    <property type="match status" value="1"/>
</dbReference>
<dbReference type="FunFam" id="3.40.50.1970:FF:000003">
    <property type="entry name" value="Alcohol dehydrogenase, iron-containing"/>
    <property type="match status" value="1"/>
</dbReference>
<evidence type="ECO:0000313" key="11">
    <source>
        <dbReference type="EMBL" id="MBA4612438.1"/>
    </source>
</evidence>
<comment type="similarity">
    <text evidence="2">Belongs to the iron-containing alcohol dehydrogenase family.</text>
</comment>
<evidence type="ECO:0000256" key="4">
    <source>
        <dbReference type="ARBA" id="ARBA00023027"/>
    </source>
</evidence>
<feature type="domain" description="Fe-containing alcohol dehydrogenase-like C-terminal" evidence="10">
    <location>
        <begin position="190"/>
        <end position="386"/>
    </location>
</feature>
<evidence type="ECO:0000256" key="6">
    <source>
        <dbReference type="ARBA" id="ARBA00049243"/>
    </source>
</evidence>
<dbReference type="AlphaFoldDB" id="A0A838XUZ7"/>
<evidence type="ECO:0000259" key="9">
    <source>
        <dbReference type="Pfam" id="PF00465"/>
    </source>
</evidence>
<sequence>MTVTPFSFTTVPELHLEWGGASRLGELLAERFEARNLLLVTDRGLIDAGLIAPVEQALGAAGFKVSIFDEVVADPPEAVVRSCSEAARAKQIDIVVGLGGGSSLDIAKLVAITINSAQDLSEMYGIGNVKGDRLPLVLVPTTAGTGSEVTNISIITTGETTKMGVVSRQLYADFVLLDAELTVGLPQIHTAATGIDAMVHAIEAYTSKHKKNPISDALAREALRLLGENLLPACKDGTNREAREKMLLGAMLAGQAFSNSPVAAVHALAYPLGGHYHLPHGLTNALMLGPVLRFNAKVAAPLYAELADVMGVAGSGDQQARSAAFVDHMLKLMDESGAPRRLRDVNVTDNSLSMLAKDAMKQTRLLVNNPVEVTEADAFELYREAF</sequence>
<dbReference type="RefSeq" id="WP_181760641.1">
    <property type="nucleotide sequence ID" value="NZ_BMCR01000010.1"/>
</dbReference>
<dbReference type="InterPro" id="IPR001670">
    <property type="entry name" value="ADH_Fe/GldA"/>
</dbReference>
<keyword evidence="12" id="KW-1185">Reference proteome</keyword>
<dbReference type="Pfam" id="PF00465">
    <property type="entry name" value="Fe-ADH"/>
    <property type="match status" value="1"/>
</dbReference>
<dbReference type="FunFam" id="1.20.1090.10:FF:000001">
    <property type="entry name" value="Aldehyde-alcohol dehydrogenase"/>
    <property type="match status" value="1"/>
</dbReference>
<dbReference type="PROSITE" id="PS00913">
    <property type="entry name" value="ADH_IRON_1"/>
    <property type="match status" value="1"/>
</dbReference>
<dbReference type="GO" id="GO:0046872">
    <property type="term" value="F:metal ion binding"/>
    <property type="evidence" value="ECO:0007669"/>
    <property type="project" value="InterPro"/>
</dbReference>
<dbReference type="EMBL" id="JACEON010000011">
    <property type="protein sequence ID" value="MBA4612438.1"/>
    <property type="molecule type" value="Genomic_DNA"/>
</dbReference>
<evidence type="ECO:0000313" key="12">
    <source>
        <dbReference type="Proteomes" id="UP000559404"/>
    </source>
</evidence>
<dbReference type="InterPro" id="IPR018211">
    <property type="entry name" value="ADH_Fe_CS"/>
</dbReference>
<comment type="catalytic activity">
    <reaction evidence="6">
        <text>a primary alcohol + NAD(+) = an aldehyde + NADH + H(+)</text>
        <dbReference type="Rhea" id="RHEA:10736"/>
        <dbReference type="ChEBI" id="CHEBI:15378"/>
        <dbReference type="ChEBI" id="CHEBI:15734"/>
        <dbReference type="ChEBI" id="CHEBI:17478"/>
        <dbReference type="ChEBI" id="CHEBI:57540"/>
        <dbReference type="ChEBI" id="CHEBI:57945"/>
        <dbReference type="EC" id="1.1.1.1"/>
    </reaction>
</comment>
<dbReference type="InterPro" id="IPR056798">
    <property type="entry name" value="ADH_Fe_C"/>
</dbReference>
<dbReference type="GO" id="GO:0004022">
    <property type="term" value="F:alcohol dehydrogenase (NAD+) activity"/>
    <property type="evidence" value="ECO:0007669"/>
    <property type="project" value="UniProtKB-EC"/>
</dbReference>
<gene>
    <name evidence="11" type="ORF">H1W37_12290</name>
</gene>
<organism evidence="11 12">
    <name type="scientific">Stappia taiwanensis</name>
    <dbReference type="NCBI Taxonomy" id="992267"/>
    <lineage>
        <taxon>Bacteria</taxon>
        <taxon>Pseudomonadati</taxon>
        <taxon>Pseudomonadota</taxon>
        <taxon>Alphaproteobacteria</taxon>
        <taxon>Hyphomicrobiales</taxon>
        <taxon>Stappiaceae</taxon>
        <taxon>Stappia</taxon>
    </lineage>
</organism>
<dbReference type="SUPFAM" id="SSF56796">
    <property type="entry name" value="Dehydroquinate synthase-like"/>
    <property type="match status" value="1"/>
</dbReference>
<keyword evidence="3" id="KW-0560">Oxidoreductase</keyword>
<proteinExistence type="inferred from homology"/>
<dbReference type="PANTHER" id="PTHR11496">
    <property type="entry name" value="ALCOHOL DEHYDROGENASE"/>
    <property type="match status" value="1"/>
</dbReference>
<accession>A0A838XUZ7</accession>
<reference evidence="11 12" key="1">
    <citation type="submission" date="2020-07" db="EMBL/GenBank/DDBJ databases">
        <authorList>
            <person name="Li M."/>
        </authorList>
    </citation>
    <scope>NUCLEOTIDE SEQUENCE [LARGE SCALE GENOMIC DNA]</scope>
    <source>
        <strain evidence="11 12">DSM 23284</strain>
    </source>
</reference>
<dbReference type="Gene3D" id="3.40.50.1970">
    <property type="match status" value="1"/>
</dbReference>
<evidence type="ECO:0000256" key="2">
    <source>
        <dbReference type="ARBA" id="ARBA00007358"/>
    </source>
</evidence>
<reference evidence="11 12" key="2">
    <citation type="submission" date="2020-08" db="EMBL/GenBank/DDBJ databases">
        <title>Stappia taiwanensis sp. nov., isolated from a coastal thermal spring.</title>
        <authorList>
            <person name="Kampfer P."/>
        </authorList>
    </citation>
    <scope>NUCLEOTIDE SEQUENCE [LARGE SCALE GENOMIC DNA]</scope>
    <source>
        <strain evidence="11 12">DSM 23284</strain>
    </source>
</reference>
<dbReference type="CDD" id="cd08193">
    <property type="entry name" value="HVD"/>
    <property type="match status" value="1"/>
</dbReference>
<comment type="cofactor">
    <cofactor evidence="1">
        <name>Fe cation</name>
        <dbReference type="ChEBI" id="CHEBI:24875"/>
    </cofactor>
</comment>
<evidence type="ECO:0000259" key="10">
    <source>
        <dbReference type="Pfam" id="PF25137"/>
    </source>
</evidence>
<keyword evidence="4" id="KW-0520">NAD</keyword>
<evidence type="ECO:0000256" key="1">
    <source>
        <dbReference type="ARBA" id="ARBA00001962"/>
    </source>
</evidence>
<name>A0A838XUZ7_9HYPH</name>
<protein>
    <recommendedName>
        <fullName evidence="7">Alcohol dehydrogenase 2</fullName>
    </recommendedName>
    <alternativeName>
        <fullName evidence="8">Alcohol dehydrogenase II</fullName>
    </alternativeName>
</protein>
<comment type="catalytic activity">
    <reaction evidence="5">
        <text>a secondary alcohol + NAD(+) = a ketone + NADH + H(+)</text>
        <dbReference type="Rhea" id="RHEA:10740"/>
        <dbReference type="ChEBI" id="CHEBI:15378"/>
        <dbReference type="ChEBI" id="CHEBI:17087"/>
        <dbReference type="ChEBI" id="CHEBI:35681"/>
        <dbReference type="ChEBI" id="CHEBI:57540"/>
        <dbReference type="ChEBI" id="CHEBI:57945"/>
        <dbReference type="EC" id="1.1.1.1"/>
    </reaction>
</comment>